<organism evidence="7 8">
    <name type="scientific">Candidatus Nealsonbacteria bacterium RBG_13_37_56</name>
    <dbReference type="NCBI Taxonomy" id="1801661"/>
    <lineage>
        <taxon>Bacteria</taxon>
        <taxon>Candidatus Nealsoniibacteriota</taxon>
    </lineage>
</organism>
<comment type="subcellular location">
    <subcellularLocation>
        <location evidence="1">Membrane</location>
        <topology evidence="1">Single-pass membrane protein</topology>
    </subcellularLocation>
</comment>
<dbReference type="InterPro" id="IPR012902">
    <property type="entry name" value="N_methyl_site"/>
</dbReference>
<dbReference type="Pfam" id="PF07963">
    <property type="entry name" value="N_methyl"/>
    <property type="match status" value="1"/>
</dbReference>
<keyword evidence="3 6" id="KW-0812">Transmembrane</keyword>
<dbReference type="InterPro" id="IPR002416">
    <property type="entry name" value="T2SS_protein-GspH"/>
</dbReference>
<dbReference type="AlphaFoldDB" id="A0A1G2DYT8"/>
<evidence type="ECO:0000313" key="8">
    <source>
        <dbReference type="Proteomes" id="UP000178893"/>
    </source>
</evidence>
<dbReference type="PRINTS" id="PR00885">
    <property type="entry name" value="BCTERIALGSPH"/>
</dbReference>
<proteinExistence type="predicted"/>
<keyword evidence="2" id="KW-0488">Methylation</keyword>
<protein>
    <recommendedName>
        <fullName evidence="9">Type II secretion system protein GspG C-terminal domain-containing protein</fullName>
    </recommendedName>
</protein>
<evidence type="ECO:0000256" key="1">
    <source>
        <dbReference type="ARBA" id="ARBA00004167"/>
    </source>
</evidence>
<evidence type="ECO:0000256" key="6">
    <source>
        <dbReference type="SAM" id="Phobius"/>
    </source>
</evidence>
<accession>A0A1G2DYT8</accession>
<evidence type="ECO:0000313" key="7">
    <source>
        <dbReference type="EMBL" id="OGZ18180.1"/>
    </source>
</evidence>
<dbReference type="EMBL" id="MHLW01000012">
    <property type="protein sequence ID" value="OGZ18180.1"/>
    <property type="molecule type" value="Genomic_DNA"/>
</dbReference>
<dbReference type="Proteomes" id="UP000178893">
    <property type="component" value="Unassembled WGS sequence"/>
</dbReference>
<evidence type="ECO:0000256" key="3">
    <source>
        <dbReference type="ARBA" id="ARBA00022692"/>
    </source>
</evidence>
<dbReference type="GO" id="GO:0015628">
    <property type="term" value="P:protein secretion by the type II secretion system"/>
    <property type="evidence" value="ECO:0007669"/>
    <property type="project" value="InterPro"/>
</dbReference>
<keyword evidence="4 6" id="KW-1133">Transmembrane helix</keyword>
<dbReference type="NCBIfam" id="TIGR02532">
    <property type="entry name" value="IV_pilin_GFxxxE"/>
    <property type="match status" value="1"/>
</dbReference>
<dbReference type="InterPro" id="IPR045584">
    <property type="entry name" value="Pilin-like"/>
</dbReference>
<comment type="caution">
    <text evidence="7">The sequence shown here is derived from an EMBL/GenBank/DDBJ whole genome shotgun (WGS) entry which is preliminary data.</text>
</comment>
<dbReference type="GO" id="GO:0015627">
    <property type="term" value="C:type II protein secretion system complex"/>
    <property type="evidence" value="ECO:0007669"/>
    <property type="project" value="InterPro"/>
</dbReference>
<name>A0A1G2DYT8_9BACT</name>
<evidence type="ECO:0000256" key="5">
    <source>
        <dbReference type="ARBA" id="ARBA00023136"/>
    </source>
</evidence>
<gene>
    <name evidence="7" type="ORF">A2V72_01570</name>
</gene>
<feature type="transmembrane region" description="Helical" evidence="6">
    <location>
        <begin position="39"/>
        <end position="63"/>
    </location>
</feature>
<dbReference type="PROSITE" id="PS00409">
    <property type="entry name" value="PROKAR_NTER_METHYL"/>
    <property type="match status" value="1"/>
</dbReference>
<evidence type="ECO:0000256" key="2">
    <source>
        <dbReference type="ARBA" id="ARBA00022481"/>
    </source>
</evidence>
<reference evidence="7 8" key="1">
    <citation type="journal article" date="2016" name="Nat. Commun.">
        <title>Thousands of microbial genomes shed light on interconnected biogeochemical processes in an aquifer system.</title>
        <authorList>
            <person name="Anantharaman K."/>
            <person name="Brown C.T."/>
            <person name="Hug L.A."/>
            <person name="Sharon I."/>
            <person name="Castelle C.J."/>
            <person name="Probst A.J."/>
            <person name="Thomas B.C."/>
            <person name="Singh A."/>
            <person name="Wilkins M.J."/>
            <person name="Karaoz U."/>
            <person name="Brodie E.L."/>
            <person name="Williams K.H."/>
            <person name="Hubbard S.S."/>
            <person name="Banfield J.F."/>
        </authorList>
    </citation>
    <scope>NUCLEOTIDE SEQUENCE [LARGE SCALE GENOMIC DNA]</scope>
</reference>
<dbReference type="GO" id="GO:0016020">
    <property type="term" value="C:membrane"/>
    <property type="evidence" value="ECO:0007669"/>
    <property type="project" value="UniProtKB-SubCell"/>
</dbReference>
<evidence type="ECO:0008006" key="9">
    <source>
        <dbReference type="Google" id="ProtNLM"/>
    </source>
</evidence>
<keyword evidence="5 6" id="KW-0472">Membrane</keyword>
<dbReference type="SUPFAM" id="SSF54523">
    <property type="entry name" value="Pili subunits"/>
    <property type="match status" value="1"/>
</dbReference>
<sequence>MLQQLFDRKKTLIRPRPIKKSGAEFALGFTQRHFFESGAGFTLVEILVVVAIISLIASVVLVAMGESRKEGKDAAIKVSLGEIRKASEFLYDLNASYVGVCNTVDNTLSELGDFGRIEDYIESQGGAVTCRENSGAYAVISTLNRGNCWCVDSLGAARKITLTGSDTCADILTTTVCPN</sequence>
<evidence type="ECO:0000256" key="4">
    <source>
        <dbReference type="ARBA" id="ARBA00022989"/>
    </source>
</evidence>
<dbReference type="Gene3D" id="3.30.700.10">
    <property type="entry name" value="Glycoprotein, Type 4 Pilin"/>
    <property type="match status" value="1"/>
</dbReference>